<reference evidence="2 3" key="1">
    <citation type="submission" date="2015-08" db="EMBL/GenBank/DDBJ databases">
        <authorList>
            <person name="Babu N.S."/>
            <person name="Beckwith C.J."/>
            <person name="Beseler K.G."/>
            <person name="Brison A."/>
            <person name="Carone J.V."/>
            <person name="Caskin T.P."/>
            <person name="Diamond M."/>
            <person name="Durham M.E."/>
            <person name="Foxe J.M."/>
            <person name="Go M."/>
            <person name="Henderson B.A."/>
            <person name="Jones I.B."/>
            <person name="McGettigan J.A."/>
            <person name="Micheletti S.J."/>
            <person name="Nasrallah M.E."/>
            <person name="Ortiz D."/>
            <person name="Piller C.R."/>
            <person name="Privatt S.R."/>
            <person name="Schneider S.L."/>
            <person name="Sharp S."/>
            <person name="Smith T.C."/>
            <person name="Stanton J.D."/>
            <person name="Ullery H.E."/>
            <person name="Wilson R.J."/>
            <person name="Serrano M.G."/>
            <person name="Buck G."/>
            <person name="Lee V."/>
            <person name="Wang Y."/>
            <person name="Carvalho R."/>
            <person name="Voegtly L."/>
            <person name="Shi R."/>
            <person name="Duckworth R."/>
            <person name="Johnson A."/>
            <person name="Loviza R."/>
            <person name="Walstead R."/>
            <person name="Shah Z."/>
            <person name="Kiflezghi M."/>
            <person name="Wade K."/>
            <person name="Ball S.L."/>
            <person name="Bradley K.W."/>
            <person name="Asai D.J."/>
            <person name="Bowman C.A."/>
            <person name="Russell D.A."/>
            <person name="Pope W.H."/>
            <person name="Jacobs-Sera D."/>
            <person name="Hendrix R.W."/>
            <person name="Hatfull G.F."/>
        </authorList>
    </citation>
    <scope>NUCLEOTIDE SEQUENCE [LARGE SCALE GENOMIC DNA]</scope>
    <source>
        <strain evidence="2 3">DSM 27648</strain>
    </source>
</reference>
<dbReference type="KEGG" id="llu:AKJ09_00555"/>
<evidence type="ECO:0000256" key="1">
    <source>
        <dbReference type="SAM" id="MobiDB-lite"/>
    </source>
</evidence>
<feature type="compositionally biased region" description="Basic residues" evidence="1">
    <location>
        <begin position="195"/>
        <end position="212"/>
    </location>
</feature>
<dbReference type="EMBL" id="CP012333">
    <property type="protein sequence ID" value="AKU93891.1"/>
    <property type="molecule type" value="Genomic_DNA"/>
</dbReference>
<dbReference type="STRING" id="1391654.AKJ09_00555"/>
<organism evidence="2 3">
    <name type="scientific">Labilithrix luteola</name>
    <dbReference type="NCBI Taxonomy" id="1391654"/>
    <lineage>
        <taxon>Bacteria</taxon>
        <taxon>Pseudomonadati</taxon>
        <taxon>Myxococcota</taxon>
        <taxon>Polyangia</taxon>
        <taxon>Polyangiales</taxon>
        <taxon>Labilitrichaceae</taxon>
        <taxon>Labilithrix</taxon>
    </lineage>
</organism>
<evidence type="ECO:0000313" key="2">
    <source>
        <dbReference type="EMBL" id="AKU93891.1"/>
    </source>
</evidence>
<dbReference type="Proteomes" id="UP000064967">
    <property type="component" value="Chromosome"/>
</dbReference>
<keyword evidence="3" id="KW-1185">Reference proteome</keyword>
<gene>
    <name evidence="2" type="ORF">AKJ09_00555</name>
</gene>
<evidence type="ECO:0000313" key="3">
    <source>
        <dbReference type="Proteomes" id="UP000064967"/>
    </source>
</evidence>
<protein>
    <submittedName>
        <fullName evidence="2">Uncharacterized protein</fullName>
    </submittedName>
</protein>
<dbReference type="AlphaFoldDB" id="A0A0K1PKH3"/>
<sequence>MAKAKRTGTGGNKLAQLTAARDDGRILRIHRRTIDVHHLDVFVVGVGSEWVLVQPVRDRIDLDGYEALRLKDITKVEDSPRATFLGAVLKLRKQKPKAVKKVALDTVDGLLLSASRGWQLVAVHREKVDPDVCEVGRVREANAKTYVLHPVDLEGVFERELETFPSRDVTRVDFGNGYEEALAMAGGMTMPKTSARTKKKTSAKRGRTASKA</sequence>
<dbReference type="RefSeq" id="WP_146645569.1">
    <property type="nucleotide sequence ID" value="NZ_CP012333.1"/>
</dbReference>
<feature type="region of interest" description="Disordered" evidence="1">
    <location>
        <begin position="189"/>
        <end position="212"/>
    </location>
</feature>
<dbReference type="OrthoDB" id="5521974at2"/>
<proteinExistence type="predicted"/>
<name>A0A0K1PKH3_9BACT</name>
<accession>A0A0K1PKH3</accession>